<protein>
    <recommendedName>
        <fullName evidence="5">HTH lysR-type domain-containing protein</fullName>
    </recommendedName>
</protein>
<evidence type="ECO:0000256" key="1">
    <source>
        <dbReference type="ARBA" id="ARBA00009437"/>
    </source>
</evidence>
<dbReference type="PANTHER" id="PTHR30537">
    <property type="entry name" value="HTH-TYPE TRANSCRIPTIONAL REGULATOR"/>
    <property type="match status" value="1"/>
</dbReference>
<dbReference type="FunFam" id="1.10.10.10:FF:000001">
    <property type="entry name" value="LysR family transcriptional regulator"/>
    <property type="match status" value="1"/>
</dbReference>
<dbReference type="PANTHER" id="PTHR30537:SF3">
    <property type="entry name" value="TRANSCRIPTIONAL REGULATORY PROTEIN"/>
    <property type="match status" value="1"/>
</dbReference>
<dbReference type="InterPro" id="IPR000847">
    <property type="entry name" value="LysR_HTH_N"/>
</dbReference>
<dbReference type="Pfam" id="PF00126">
    <property type="entry name" value="HTH_1"/>
    <property type="match status" value="1"/>
</dbReference>
<dbReference type="Gene3D" id="3.40.190.290">
    <property type="match status" value="1"/>
</dbReference>
<dbReference type="InterPro" id="IPR005119">
    <property type="entry name" value="LysR_subst-bd"/>
</dbReference>
<dbReference type="InterPro" id="IPR036388">
    <property type="entry name" value="WH-like_DNA-bd_sf"/>
</dbReference>
<dbReference type="InterPro" id="IPR058163">
    <property type="entry name" value="LysR-type_TF_proteobact-type"/>
</dbReference>
<dbReference type="GO" id="GO:0003700">
    <property type="term" value="F:DNA-binding transcription factor activity"/>
    <property type="evidence" value="ECO:0007669"/>
    <property type="project" value="InterPro"/>
</dbReference>
<evidence type="ECO:0000256" key="4">
    <source>
        <dbReference type="ARBA" id="ARBA00023163"/>
    </source>
</evidence>
<dbReference type="Gene3D" id="1.10.10.10">
    <property type="entry name" value="Winged helix-like DNA-binding domain superfamily/Winged helix DNA-binding domain"/>
    <property type="match status" value="1"/>
</dbReference>
<dbReference type="SUPFAM" id="SSF46785">
    <property type="entry name" value="Winged helix' DNA-binding domain"/>
    <property type="match status" value="1"/>
</dbReference>
<evidence type="ECO:0000313" key="7">
    <source>
        <dbReference type="Proteomes" id="UP000263957"/>
    </source>
</evidence>
<evidence type="ECO:0000313" key="6">
    <source>
        <dbReference type="EMBL" id="HBQ47839.1"/>
    </source>
</evidence>
<keyword evidence="2" id="KW-0805">Transcription regulation</keyword>
<dbReference type="AlphaFoldDB" id="A0A356W2K1"/>
<dbReference type="InterPro" id="IPR036390">
    <property type="entry name" value="WH_DNA-bd_sf"/>
</dbReference>
<evidence type="ECO:0000259" key="5">
    <source>
        <dbReference type="PROSITE" id="PS50931"/>
    </source>
</evidence>
<evidence type="ECO:0000256" key="3">
    <source>
        <dbReference type="ARBA" id="ARBA00023125"/>
    </source>
</evidence>
<dbReference type="EMBL" id="DOGS01000064">
    <property type="protein sequence ID" value="HBQ47839.1"/>
    <property type="molecule type" value="Genomic_DNA"/>
</dbReference>
<comment type="similarity">
    <text evidence="1">Belongs to the LysR transcriptional regulatory family.</text>
</comment>
<organism evidence="6 7">
    <name type="scientific">Hyphomonas atlantica</name>
    <dbReference type="NCBI Taxonomy" id="1280948"/>
    <lineage>
        <taxon>Bacteria</taxon>
        <taxon>Pseudomonadati</taxon>
        <taxon>Pseudomonadota</taxon>
        <taxon>Alphaproteobacteria</taxon>
        <taxon>Hyphomonadales</taxon>
        <taxon>Hyphomonadaceae</taxon>
        <taxon>Hyphomonas</taxon>
    </lineage>
</organism>
<dbReference type="Pfam" id="PF03466">
    <property type="entry name" value="LysR_substrate"/>
    <property type="match status" value="1"/>
</dbReference>
<reference evidence="6 7" key="1">
    <citation type="journal article" date="2018" name="Nat. Biotechnol.">
        <title>A standardized bacterial taxonomy based on genome phylogeny substantially revises the tree of life.</title>
        <authorList>
            <person name="Parks D.H."/>
            <person name="Chuvochina M."/>
            <person name="Waite D.W."/>
            <person name="Rinke C."/>
            <person name="Skarshewski A."/>
            <person name="Chaumeil P.A."/>
            <person name="Hugenholtz P."/>
        </authorList>
    </citation>
    <scope>NUCLEOTIDE SEQUENCE [LARGE SCALE GENOMIC DNA]</scope>
    <source>
        <strain evidence="6">UBA10378</strain>
    </source>
</reference>
<keyword evidence="3" id="KW-0238">DNA-binding</keyword>
<proteinExistence type="inferred from homology"/>
<gene>
    <name evidence="6" type="ORF">DD728_02965</name>
</gene>
<feature type="domain" description="HTH lysR-type" evidence="5">
    <location>
        <begin position="34"/>
        <end position="91"/>
    </location>
</feature>
<dbReference type="GO" id="GO:0043565">
    <property type="term" value="F:sequence-specific DNA binding"/>
    <property type="evidence" value="ECO:0007669"/>
    <property type="project" value="TreeGrafter"/>
</dbReference>
<dbReference type="GO" id="GO:0006351">
    <property type="term" value="P:DNA-templated transcription"/>
    <property type="evidence" value="ECO:0007669"/>
    <property type="project" value="TreeGrafter"/>
</dbReference>
<comment type="caution">
    <text evidence="6">The sequence shown here is derived from an EMBL/GenBank/DDBJ whole genome shotgun (WGS) entry which is preliminary data.</text>
</comment>
<dbReference type="PROSITE" id="PS50931">
    <property type="entry name" value="HTH_LYSR"/>
    <property type="match status" value="1"/>
</dbReference>
<dbReference type="SUPFAM" id="SSF53850">
    <property type="entry name" value="Periplasmic binding protein-like II"/>
    <property type="match status" value="1"/>
</dbReference>
<keyword evidence="4" id="KW-0804">Transcription</keyword>
<dbReference type="Proteomes" id="UP000263957">
    <property type="component" value="Unassembled WGS sequence"/>
</dbReference>
<sequence length="333" mass="36893">MVNFHDTVSGGRLRHRMKRGLSHTIGGEAPFDQFDWDRLRVFRAVAKTGSMSAAAIVLGGSLPTISRRVTDLETALQAELFQRNHTGVDLTDAGRTLLRHADLMADTIHAAQIEVGSVANDVGRAIHLVCNEPLAQYWIVPRLAEFQLLNPELTIDVSISNSSLESQDPAWDISIQTRRPRNPDQISRRIGRSHFAAFVSSDWKLSNGTPASVSDLTQAHALVHASYASQLEQSRTLFPGLDMMRRMNSMEAMISFCSAGVSPAILPTHIIHRYPDIIACPIPGLPALDIWLTQSPRLRRVKSADGFLDWLVGLFSPTESDWFRQLNVTLNLG</sequence>
<accession>A0A356W2K1</accession>
<name>A0A356W2K1_9PROT</name>
<evidence type="ECO:0000256" key="2">
    <source>
        <dbReference type="ARBA" id="ARBA00023015"/>
    </source>
</evidence>